<feature type="region of interest" description="Disordered" evidence="1">
    <location>
        <begin position="814"/>
        <end position="846"/>
    </location>
</feature>
<evidence type="ECO:0000313" key="3">
    <source>
        <dbReference type="EMBL" id="KAJ3444105.1"/>
    </source>
</evidence>
<feature type="region of interest" description="Disordered" evidence="1">
    <location>
        <begin position="1028"/>
        <end position="1067"/>
    </location>
</feature>
<evidence type="ECO:0000313" key="4">
    <source>
        <dbReference type="Proteomes" id="UP001146793"/>
    </source>
</evidence>
<dbReference type="GO" id="GO:0005737">
    <property type="term" value="C:cytoplasm"/>
    <property type="evidence" value="ECO:0007669"/>
    <property type="project" value="TreeGrafter"/>
</dbReference>
<dbReference type="SMART" id="SM00320">
    <property type="entry name" value="WD40"/>
    <property type="match status" value="3"/>
</dbReference>
<proteinExistence type="predicted"/>
<feature type="compositionally biased region" description="Basic and acidic residues" evidence="1">
    <location>
        <begin position="1028"/>
        <end position="1052"/>
    </location>
</feature>
<dbReference type="PANTHER" id="PTHR14593:SF5">
    <property type="entry name" value="WD REPEAT-CONTAINING PROTEIN 11"/>
    <property type="match status" value="1"/>
</dbReference>
<dbReference type="SUPFAM" id="SSF50978">
    <property type="entry name" value="WD40 repeat-like"/>
    <property type="match status" value="1"/>
</dbReference>
<dbReference type="InterPro" id="IPR001680">
    <property type="entry name" value="WD40_rpt"/>
</dbReference>
<sequence>MKSLITPKTIVGARNNKNKNSLDLNYNLLAYGSQSNVVIQELENLQIIQAMSYHKSSVTAVKFNPTNINNNLETPYCLTLVSGDSEGVAVVWSVATGSVLSVLRAPSYRKRTTNESNVETKETMKRKKKKTKKVQTNSIQSPKKTKKKNAQPYAIKNFWWISNSSDTTRKKKYEYLLIYHSPGILRLWFIGEMLKDKPKLMWESDFDVEVVSIDLDPKRNSLIVAAHPQYIYKISSLDFENPIKLPKSYFKISSLSSKIKLTEVRQILYYPHNSKFTFFLFFRELFIFDNQLSQIVDYRAVTNKPPFWKIVFSKSDDSFFYILHQDASLSLWSFQIQEKKLQLQMLGFMDHYLISRSPKVTPTQKINFCLKSKNKRDYLYFISEYGVIWEWACPSISPQILSNRSTFQLALNENNQNEQRNNGTSYSMPIGLFGVYEPIRTQPKCISVCPFNRGARSKIAVGTERGLIQIYDLKYNESKKVYSVFKSPVLQIEWITPNLILCSTSVPTTANTFRNTVKFLDIDSGDQQNFPRSKEMETVQVSRFELTKSRRYLAILFEKGTCELWDLYNMNLIEALDISSNTTGSFCWIHNSNVDPNEEKIDSFLFSIFGRQELTQFYIKQHSIEKKKTLKLNLLNLKIVAMVSKSYSAAMAVEDGRIYYLNLKRLKIRQLKINNTQRKVKKIIFRPMKKTHVILILFVDGSVMMYDCKSDVELSINNKEERKGIPNSFKSAIEKKTFTDIDFVNKTSPILLSRDGSLHILNLKLNTINSPLKLSNIKNRPFSPQLYDKNFSLALKIIFQSGITLFKNQIRKTDQNSNETIKNQEGGKGKELKKNENNNKKEDDHDGKQKILSLMKNSITEQIDQYKKIEISLQSYYKNKEFLQLEPETSLKKTWKSIGLVKKVFSKGEIEINEKTIQRIDNLDKDIKRNNNINDKKIQKNEIKKQSLSLEQLLYREIMLLPKDLINGIKNSPDIPHRCYLTAKFFNDEEEIKFWNLTRFYLKKFQLKNINNKVSTIKKEKTINGEKIINDEKSTNDEEKKKNKNEENDNEGKNTSNNKNGKEKEEFETLKEKKMKKLKKYLNSNGNKKKKENIKEQKIKEESLPKKYELLRQKDELIKENNNLITMRDNFRNQSQVNYLRVENDFLKYNQKEAALEILLSTPQNDDRYYEKLLKSIVVSASINQTVFQKTLKLVSLNLANSNNLEESVQLLCSIGDYKNACKYLINQNKWEEALSICKLNMNENDSFVIFEQYINYLIQKKQEWEAIYFSLSIGMFQKVLEILIQINCFEIAYFFIISCQQFTFLLQKNDNTKITFLKFSKFLKLLGLEKYVKLSSKQEEQLVRKN</sequence>
<name>A0AAV7ZUG8_9EUKA</name>
<dbReference type="EMBL" id="JANTQA010000023">
    <property type="protein sequence ID" value="KAJ3444105.1"/>
    <property type="molecule type" value="Genomic_DNA"/>
</dbReference>
<dbReference type="PANTHER" id="PTHR14593">
    <property type="entry name" value="WD REPEAT-CONTAINING PROTEIN 11"/>
    <property type="match status" value="1"/>
</dbReference>
<dbReference type="InterPro" id="IPR015943">
    <property type="entry name" value="WD40/YVTN_repeat-like_dom_sf"/>
</dbReference>
<dbReference type="InterPro" id="IPR057854">
    <property type="entry name" value="TPR_WDR11"/>
</dbReference>
<dbReference type="Gene3D" id="2.130.10.10">
    <property type="entry name" value="YVTN repeat-like/Quinoprotein amine dehydrogenase"/>
    <property type="match status" value="2"/>
</dbReference>
<feature type="domain" description="WDR11 TPR" evidence="2">
    <location>
        <begin position="1059"/>
        <end position="1309"/>
    </location>
</feature>
<feature type="compositionally biased region" description="Basic residues" evidence="1">
    <location>
        <begin position="124"/>
        <end position="133"/>
    </location>
</feature>
<dbReference type="InterPro" id="IPR036322">
    <property type="entry name" value="WD40_repeat_dom_sf"/>
</dbReference>
<organism evidence="3 4">
    <name type="scientific">Anaeramoeba flamelloides</name>
    <dbReference type="NCBI Taxonomy" id="1746091"/>
    <lineage>
        <taxon>Eukaryota</taxon>
        <taxon>Metamonada</taxon>
        <taxon>Anaeramoebidae</taxon>
        <taxon>Anaeramoeba</taxon>
    </lineage>
</organism>
<feature type="compositionally biased region" description="Basic and acidic residues" evidence="1">
    <location>
        <begin position="825"/>
        <end position="846"/>
    </location>
</feature>
<feature type="region of interest" description="Disordered" evidence="1">
    <location>
        <begin position="113"/>
        <end position="148"/>
    </location>
</feature>
<gene>
    <name evidence="3" type="ORF">M0812_09955</name>
</gene>
<evidence type="ECO:0000259" key="2">
    <source>
        <dbReference type="Pfam" id="PF23753"/>
    </source>
</evidence>
<dbReference type="InterPro" id="IPR039694">
    <property type="entry name" value="WDR11"/>
</dbReference>
<dbReference type="Pfam" id="PF23753">
    <property type="entry name" value="TPR_WDR11"/>
    <property type="match status" value="1"/>
</dbReference>
<reference evidence="3" key="1">
    <citation type="submission" date="2022-08" db="EMBL/GenBank/DDBJ databases">
        <title>Novel sulphate-reducing endosymbionts in the free-living metamonad Anaeramoeba.</title>
        <authorList>
            <person name="Jerlstrom-Hultqvist J."/>
            <person name="Cepicka I."/>
            <person name="Gallot-Lavallee L."/>
            <person name="Salas-Leiva D."/>
            <person name="Curtis B.A."/>
            <person name="Zahonova K."/>
            <person name="Pipaliya S."/>
            <person name="Dacks J."/>
            <person name="Roger A.J."/>
        </authorList>
    </citation>
    <scope>NUCLEOTIDE SEQUENCE</scope>
    <source>
        <strain evidence="3">Busselton2</strain>
    </source>
</reference>
<protein>
    <submittedName>
        <fullName evidence="3">Wd repeat-containing protein</fullName>
    </submittedName>
</protein>
<dbReference type="Proteomes" id="UP001146793">
    <property type="component" value="Unassembled WGS sequence"/>
</dbReference>
<accession>A0AAV7ZUG8</accession>
<evidence type="ECO:0000256" key="1">
    <source>
        <dbReference type="SAM" id="MobiDB-lite"/>
    </source>
</evidence>
<comment type="caution">
    <text evidence="3">The sequence shown here is derived from an EMBL/GenBank/DDBJ whole genome shotgun (WGS) entry which is preliminary data.</text>
</comment>